<dbReference type="AlphaFoldDB" id="A0AAV5I305"/>
<proteinExistence type="predicted"/>
<evidence type="ECO:0000256" key="1">
    <source>
        <dbReference type="SAM" id="SignalP"/>
    </source>
</evidence>
<comment type="caution">
    <text evidence="2">The sequence shown here is derived from an EMBL/GenBank/DDBJ whole genome shotgun (WGS) entry which is preliminary data.</text>
</comment>
<feature type="chain" id="PRO_5043528854" description="Bifunctional inhibitor/plant lipid transfer protein/seed storage helical domain-containing protein" evidence="1">
    <location>
        <begin position="22"/>
        <end position="42"/>
    </location>
</feature>
<reference evidence="2 3" key="1">
    <citation type="journal article" date="2021" name="Commun. Biol.">
        <title>The genome of Shorea leprosula (Dipterocarpaceae) highlights the ecological relevance of drought in aseasonal tropical rainforests.</title>
        <authorList>
            <person name="Ng K.K.S."/>
            <person name="Kobayashi M.J."/>
            <person name="Fawcett J.A."/>
            <person name="Hatakeyama M."/>
            <person name="Paape T."/>
            <person name="Ng C.H."/>
            <person name="Ang C.C."/>
            <person name="Tnah L.H."/>
            <person name="Lee C.T."/>
            <person name="Nishiyama T."/>
            <person name="Sese J."/>
            <person name="O'Brien M.J."/>
            <person name="Copetti D."/>
            <person name="Mohd Noor M.I."/>
            <person name="Ong R.C."/>
            <person name="Putra M."/>
            <person name="Sireger I.Z."/>
            <person name="Indrioko S."/>
            <person name="Kosugi Y."/>
            <person name="Izuno A."/>
            <person name="Isagi Y."/>
            <person name="Lee S.L."/>
            <person name="Shimizu K.K."/>
        </authorList>
    </citation>
    <scope>NUCLEOTIDE SEQUENCE [LARGE SCALE GENOMIC DNA]</scope>
    <source>
        <strain evidence="2">214</strain>
    </source>
</reference>
<evidence type="ECO:0000313" key="3">
    <source>
        <dbReference type="Proteomes" id="UP001054252"/>
    </source>
</evidence>
<keyword evidence="3" id="KW-1185">Reference proteome</keyword>
<dbReference type="EMBL" id="BPVZ01000005">
    <property type="protein sequence ID" value="GKU92031.1"/>
    <property type="molecule type" value="Genomic_DNA"/>
</dbReference>
<keyword evidence="1" id="KW-0732">Signal</keyword>
<feature type="signal peptide" evidence="1">
    <location>
        <begin position="1"/>
        <end position="21"/>
    </location>
</feature>
<protein>
    <recommendedName>
        <fullName evidence="4">Bifunctional inhibitor/plant lipid transfer protein/seed storage helical domain-containing protein</fullName>
    </recommendedName>
</protein>
<evidence type="ECO:0000313" key="2">
    <source>
        <dbReference type="EMBL" id="GKU92031.1"/>
    </source>
</evidence>
<name>A0AAV5I305_9ROSI</name>
<accession>A0AAV5I305</accession>
<gene>
    <name evidence="2" type="ORF">SLEP1_g5813</name>
</gene>
<dbReference type="SUPFAM" id="SSF47699">
    <property type="entry name" value="Bifunctional inhibitor/lipid-transfer protein/seed storage 2S albumin"/>
    <property type="match status" value="1"/>
</dbReference>
<dbReference type="InterPro" id="IPR036312">
    <property type="entry name" value="Bifun_inhib/LTP/seed_sf"/>
</dbReference>
<sequence length="42" mass="4296">MGKNPACLCAVMLLNTAQSSGVKPGVAVTIPHCCNVADRPID</sequence>
<organism evidence="2 3">
    <name type="scientific">Rubroshorea leprosula</name>
    <dbReference type="NCBI Taxonomy" id="152421"/>
    <lineage>
        <taxon>Eukaryota</taxon>
        <taxon>Viridiplantae</taxon>
        <taxon>Streptophyta</taxon>
        <taxon>Embryophyta</taxon>
        <taxon>Tracheophyta</taxon>
        <taxon>Spermatophyta</taxon>
        <taxon>Magnoliopsida</taxon>
        <taxon>eudicotyledons</taxon>
        <taxon>Gunneridae</taxon>
        <taxon>Pentapetalae</taxon>
        <taxon>rosids</taxon>
        <taxon>malvids</taxon>
        <taxon>Malvales</taxon>
        <taxon>Dipterocarpaceae</taxon>
        <taxon>Rubroshorea</taxon>
    </lineage>
</organism>
<evidence type="ECO:0008006" key="4">
    <source>
        <dbReference type="Google" id="ProtNLM"/>
    </source>
</evidence>
<dbReference type="Proteomes" id="UP001054252">
    <property type="component" value="Unassembled WGS sequence"/>
</dbReference>